<accession>A0A6I0FKJ0</accession>
<sequence>MTRTVNINSNNLLTNGDFRIDPNATWTLYNSFINKSYCHNGSYSVEFLGGENNSYIQQSVAVTPLKSYLIRGAFAKLGSGEGAPVNILVQFYSKESKLLKIGLYASLFASDLEDVREGKWFPYWGYTIEAPENSSYALIIINKISSKNSVPVLGSNFAFKEAEL</sequence>
<proteinExistence type="predicted"/>
<keyword evidence="2" id="KW-1185">Reference proteome</keyword>
<organism evidence="1 2">
    <name type="scientific">Alkaliphilus pronyensis</name>
    <dbReference type="NCBI Taxonomy" id="1482732"/>
    <lineage>
        <taxon>Bacteria</taxon>
        <taxon>Bacillati</taxon>
        <taxon>Bacillota</taxon>
        <taxon>Clostridia</taxon>
        <taxon>Peptostreptococcales</taxon>
        <taxon>Natronincolaceae</taxon>
        <taxon>Alkaliphilus</taxon>
    </lineage>
</organism>
<comment type="caution">
    <text evidence="1">The sequence shown here is derived from an EMBL/GenBank/DDBJ whole genome shotgun (WGS) entry which is preliminary data.</text>
</comment>
<dbReference type="NCBIfam" id="NF033675">
    <property type="entry name" value="NTTRR-F1"/>
    <property type="match status" value="1"/>
</dbReference>
<name>A0A6I0FKJ0_9FIRM</name>
<dbReference type="Proteomes" id="UP000432715">
    <property type="component" value="Unassembled WGS sequence"/>
</dbReference>
<evidence type="ECO:0000313" key="1">
    <source>
        <dbReference type="EMBL" id="KAB3538643.1"/>
    </source>
</evidence>
<protein>
    <submittedName>
        <fullName evidence="1">NTTRR-F1 domain</fullName>
    </submittedName>
</protein>
<reference evidence="1 2" key="1">
    <citation type="submission" date="2019-10" db="EMBL/GenBank/DDBJ databases">
        <title>Alkaliphilus serpentinus sp. nov. and Alkaliphilus pronyensis sp. nov., two novel anaerobic alkaliphilic species isolated from the serpentinized-hosted hydrothermal field of the Prony Bay (New Caledonia).</title>
        <authorList>
            <person name="Postec A."/>
        </authorList>
    </citation>
    <scope>NUCLEOTIDE SEQUENCE [LARGE SCALE GENOMIC DNA]</scope>
    <source>
        <strain evidence="1 2">LacV</strain>
    </source>
</reference>
<evidence type="ECO:0000313" key="2">
    <source>
        <dbReference type="Proteomes" id="UP000432715"/>
    </source>
</evidence>
<dbReference type="Gene3D" id="2.60.120.260">
    <property type="entry name" value="Galactose-binding domain-like"/>
    <property type="match status" value="1"/>
</dbReference>
<dbReference type="EMBL" id="WBZC01000004">
    <property type="protein sequence ID" value="KAB3538643.1"/>
    <property type="molecule type" value="Genomic_DNA"/>
</dbReference>
<gene>
    <name evidence="1" type="ORF">F8154_01725</name>
</gene>
<dbReference type="AlphaFoldDB" id="A0A6I0FKJ0"/>